<dbReference type="Proteomes" id="UP001154272">
    <property type="component" value="Unassembled WGS sequence"/>
</dbReference>
<evidence type="ECO:0000313" key="2">
    <source>
        <dbReference type="Proteomes" id="UP001154272"/>
    </source>
</evidence>
<accession>A0ABM9HS55</accession>
<dbReference type="EMBL" id="CAMXCH010000003">
    <property type="protein sequence ID" value="CAI3951144.1"/>
    <property type="molecule type" value="Genomic_DNA"/>
</dbReference>
<comment type="caution">
    <text evidence="1">The sequence shown here is derived from an EMBL/GenBank/DDBJ whole genome shotgun (WGS) entry which is preliminary data.</text>
</comment>
<organism evidence="1 2">
    <name type="scientific">Commensalibacter papalotli</name>
    <name type="common">ex Botero et al. 2024</name>
    <dbReference type="NCBI Taxonomy" id="2972766"/>
    <lineage>
        <taxon>Bacteria</taxon>
        <taxon>Pseudomonadati</taxon>
        <taxon>Pseudomonadota</taxon>
        <taxon>Alphaproteobacteria</taxon>
        <taxon>Acetobacterales</taxon>
        <taxon>Acetobacteraceae</taxon>
    </lineage>
</organism>
<reference evidence="1" key="1">
    <citation type="submission" date="2022-10" db="EMBL/GenBank/DDBJ databases">
        <authorList>
            <person name="Botero Cardona J."/>
        </authorList>
    </citation>
    <scope>NUCLEOTIDE SEQUENCE</scope>
    <source>
        <strain evidence="1">R-83534</strain>
    </source>
</reference>
<protein>
    <submittedName>
        <fullName evidence="1">Uncharacterized protein</fullName>
    </submittedName>
</protein>
<name>A0ABM9HS55_9PROT</name>
<proteinExistence type="predicted"/>
<gene>
    <name evidence="1" type="ORF">R83534S58_LOCUS1721</name>
</gene>
<sequence length="40" mass="4760">MHILKLKNWLKVCAISAVMILIKPMLDDPEFLINLFMTWE</sequence>
<evidence type="ECO:0000313" key="1">
    <source>
        <dbReference type="EMBL" id="CAI3951144.1"/>
    </source>
</evidence>
<keyword evidence="2" id="KW-1185">Reference proteome</keyword>
<dbReference type="RefSeq" id="WP_255343290.1">
    <property type="nucleotide sequence ID" value="NZ_CAMXCH010000003.1"/>
</dbReference>